<proteinExistence type="predicted"/>
<dbReference type="Pfam" id="PF11706">
    <property type="entry name" value="zf-CGNR"/>
    <property type="match status" value="1"/>
</dbReference>
<dbReference type="InterPro" id="IPR023286">
    <property type="entry name" value="ABATE_dom_sf"/>
</dbReference>
<dbReference type="InterPro" id="IPR021005">
    <property type="entry name" value="Znf_CGNR"/>
</dbReference>
<reference evidence="2 3" key="1">
    <citation type="submission" date="2019-02" db="EMBL/GenBank/DDBJ databases">
        <authorList>
            <person name="Goldberg S.R."/>
            <person name="Haltli B.A."/>
            <person name="Correa H."/>
            <person name="Russell K.G."/>
        </authorList>
    </citation>
    <scope>NUCLEOTIDE SEQUENCE [LARGE SCALE GENOMIC DNA]</scope>
    <source>
        <strain evidence="2 3">JCM 16186</strain>
    </source>
</reference>
<organism evidence="2 3">
    <name type="scientific">Fulvivirga kasyanovii</name>
    <dbReference type="NCBI Taxonomy" id="396812"/>
    <lineage>
        <taxon>Bacteria</taxon>
        <taxon>Pseudomonadati</taxon>
        <taxon>Bacteroidota</taxon>
        <taxon>Cytophagia</taxon>
        <taxon>Cytophagales</taxon>
        <taxon>Fulvivirgaceae</taxon>
        <taxon>Fulvivirga</taxon>
    </lineage>
</organism>
<dbReference type="EMBL" id="SMLW01000598">
    <property type="protein sequence ID" value="MTI26788.1"/>
    <property type="molecule type" value="Genomic_DNA"/>
</dbReference>
<dbReference type="SUPFAM" id="SSF160904">
    <property type="entry name" value="Jann2411-like"/>
    <property type="match status" value="1"/>
</dbReference>
<dbReference type="PANTHER" id="PTHR35525">
    <property type="entry name" value="BLL6575 PROTEIN"/>
    <property type="match status" value="1"/>
</dbReference>
<feature type="domain" description="Zinc finger CGNR" evidence="1">
    <location>
        <begin position="159"/>
        <end position="200"/>
    </location>
</feature>
<dbReference type="RefSeq" id="WP_155173798.1">
    <property type="nucleotide sequence ID" value="NZ_BAAAFL010000043.1"/>
</dbReference>
<keyword evidence="3" id="KW-1185">Reference proteome</keyword>
<accession>A0ABW9RS23</accession>
<dbReference type="Proteomes" id="UP000798808">
    <property type="component" value="Unassembled WGS sequence"/>
</dbReference>
<dbReference type="PANTHER" id="PTHR35525:SF3">
    <property type="entry name" value="BLL6575 PROTEIN"/>
    <property type="match status" value="1"/>
</dbReference>
<sequence>MTQERSVDNISLHGGWLCLDFINTVHDWTAADPEDYLGSYEDVLSWCSKLSALPLEDINQLREAYLRYHEKEDKLLRPFIEGREVLYKLFTSIIRQQQVMGDVQDKFNKLLSEALSKLSVDVGAGEEPSYYWEGKELKKPLYPVIKSAYDLLMSGKLNRVKECGACGWVFLDKSKNNSRRWCDMQACGSAVKAKRYYRKKKQEEQN</sequence>
<comment type="caution">
    <text evidence="2">The sequence shown here is derived from an EMBL/GenBank/DDBJ whole genome shotgun (WGS) entry which is preliminary data.</text>
</comment>
<gene>
    <name evidence="2" type="ORF">E1163_17670</name>
</gene>
<dbReference type="Gene3D" id="1.10.3300.10">
    <property type="entry name" value="Jann2411-like domain"/>
    <property type="match status" value="1"/>
</dbReference>
<name>A0ABW9RS23_9BACT</name>
<dbReference type="InterPro" id="IPR010852">
    <property type="entry name" value="ABATE"/>
</dbReference>
<protein>
    <recommendedName>
        <fullName evidence="1">Zinc finger CGNR domain-containing protein</fullName>
    </recommendedName>
</protein>
<evidence type="ECO:0000313" key="2">
    <source>
        <dbReference type="EMBL" id="MTI26788.1"/>
    </source>
</evidence>
<evidence type="ECO:0000259" key="1">
    <source>
        <dbReference type="Pfam" id="PF11706"/>
    </source>
</evidence>
<dbReference type="Pfam" id="PF07336">
    <property type="entry name" value="ABATE"/>
    <property type="match status" value="1"/>
</dbReference>
<evidence type="ECO:0000313" key="3">
    <source>
        <dbReference type="Proteomes" id="UP000798808"/>
    </source>
</evidence>